<dbReference type="Proteomes" id="UP001056455">
    <property type="component" value="Chromosome"/>
</dbReference>
<feature type="region of interest" description="Disordered" evidence="2">
    <location>
        <begin position="198"/>
        <end position="219"/>
    </location>
</feature>
<sequence length="1218" mass="129792">MPPTRRRSVVSARFLRPVDLVDLHVTAVGARLKTTNRGTTLVADGDPGHLIITFAFQHLGEQAYPQTLVSPAPSGLARHRAAQPSRLVYDLPPTFEMAWNGKELLHTLPTLRLRVVPLATPGPDSYPEDDSPASGPRDFVLPPWVITPPVVGTLPLHGRRRVEAAVVDAVQSRLVRGRTRHVGRGAITRVGGRGRLVPEPIPIGPVRPRPGPKPRPRVPAADETALEVPYRLIVSPSAEQGAFAHEVAPVVAPGDDARVELWATRLTTRLEDEDAGFLGHTDAGVHRVVRAVWSPDLESDDAASNTDVALFSTNPIDRRSLVRQSASTHEGVTPVPFRVTTLSLSALGAWVDWRGAWDTTAYGAPQGWAGDVTDVSSYRHVAQMGRDSYVRLTYPGFLFPFGHRCEWVKLTERTVDEDTRTAYLRQRYFIVLKDTTRAWTERDTPLSQVTLEPLVTPDLDPIPAEADPGGDNTTPVSPFFPRRGNVDFRWDILGIDQAGDTVTLSAPLLFVPDAWVKTQRATQTPTEVAADVSGQWAPRSTIGAGGQQVSYAVPAAYGDTQLETNTLTWAGHLDTAAFTSRPFLERSNAVVPSLRHLAGQAPGVDLEFATAFLADDPGDDEERSARAPGFGPANPSGLFLRLASAPVSVDFTSGSDRSGGFVTPNLSVKALSRSLGAVGDDGTTAGGLLDGQFDPTTFLGDALPKLFGLFSLVDLIEAFTGEELDLSDAPSFITDALDTISMIATQVERLKTAIEDTRQRLEDDLAAAAEMHQGAISAIEDAQAELEAVATDLLDKLTALGAALAHLLDDPAAADQAADAAADLAGSLEGLRPVVNHPRLPAAVRSELSKPLEALISALSVMEDVLDAIDQFVEGILDPPESVSARFEWRPPIGSWPGEPPDAVFHAKDPHGFSLAVEVRASTSGPPSADVSAELRDFALVLLPGEPLMAMNFSRIGFRVGSNTKPEVDVVFGGMEFLGALGFIETLRRMIPFDGFADPPYVDVSPAGVTAGFDLELPNVSVGVFSLENISLGADARVPFLGDAVTVGFNFCSKESPFRLTVMCIGGGGWVALRLSPMGMVSLEMGLEAAASLSIDLGVASGSVSIAVGVYLRLEGDGGSLSGYFRIRGEVDVLGIISASITLELSLTYDFATGKMIGRASIVVEISVLFFSASVEISVERQLAGSKGDPVLADLMPPDAAGHSDAWSDYCSAFAPTA</sequence>
<reference evidence="3" key="1">
    <citation type="submission" date="2022-06" db="EMBL/GenBank/DDBJ databases">
        <title>Ornithinimicrobium HY1793.</title>
        <authorList>
            <person name="Huang Y."/>
        </authorList>
    </citation>
    <scope>NUCLEOTIDE SEQUENCE</scope>
    <source>
        <strain evidence="3">HY1793</strain>
    </source>
</reference>
<protein>
    <submittedName>
        <fullName evidence="3">Uncharacterized protein</fullName>
    </submittedName>
</protein>
<feature type="compositionally biased region" description="Pro residues" evidence="2">
    <location>
        <begin position="199"/>
        <end position="209"/>
    </location>
</feature>
<keyword evidence="1" id="KW-0175">Coiled coil</keyword>
<dbReference type="EMBL" id="CP099489">
    <property type="protein sequence ID" value="USQ80188.1"/>
    <property type="molecule type" value="Genomic_DNA"/>
</dbReference>
<proteinExistence type="predicted"/>
<organism evidence="3 4">
    <name type="scientific">Ornithinimicrobium faecis</name>
    <dbReference type="NCBI Taxonomy" id="2934158"/>
    <lineage>
        <taxon>Bacteria</taxon>
        <taxon>Bacillati</taxon>
        <taxon>Actinomycetota</taxon>
        <taxon>Actinomycetes</taxon>
        <taxon>Micrococcales</taxon>
        <taxon>Ornithinimicrobiaceae</taxon>
        <taxon>Ornithinimicrobium</taxon>
    </lineage>
</organism>
<evidence type="ECO:0000313" key="3">
    <source>
        <dbReference type="EMBL" id="USQ80188.1"/>
    </source>
</evidence>
<feature type="coiled-coil region" evidence="1">
    <location>
        <begin position="744"/>
        <end position="771"/>
    </location>
</feature>
<evidence type="ECO:0000313" key="4">
    <source>
        <dbReference type="Proteomes" id="UP001056455"/>
    </source>
</evidence>
<name>A0ABY4YTT5_9MICO</name>
<accession>A0ABY4YTT5</accession>
<keyword evidence="4" id="KW-1185">Reference proteome</keyword>
<evidence type="ECO:0000256" key="2">
    <source>
        <dbReference type="SAM" id="MobiDB-lite"/>
    </source>
</evidence>
<evidence type="ECO:0000256" key="1">
    <source>
        <dbReference type="SAM" id="Coils"/>
    </source>
</evidence>
<gene>
    <name evidence="3" type="ORF">NF556_00555</name>
</gene>
<dbReference type="RefSeq" id="WP_252593564.1">
    <property type="nucleotide sequence ID" value="NZ_CP099489.1"/>
</dbReference>